<protein>
    <submittedName>
        <fullName evidence="2">NreA protein</fullName>
    </submittedName>
</protein>
<dbReference type="Proteomes" id="UP000095768">
    <property type="component" value="Unassembled WGS sequence"/>
</dbReference>
<feature type="domain" description="GAF" evidence="1">
    <location>
        <begin position="13"/>
        <end position="131"/>
    </location>
</feature>
<dbReference type="AlphaFoldDB" id="A0A1D4M2Y6"/>
<dbReference type="EMBL" id="FMPI01000008">
    <property type="protein sequence ID" value="SCS92848.1"/>
    <property type="molecule type" value="Genomic_DNA"/>
</dbReference>
<evidence type="ECO:0000313" key="5">
    <source>
        <dbReference type="Proteomes" id="UP000095768"/>
    </source>
</evidence>
<accession>A0A1D4M2Y6</accession>
<keyword evidence="4" id="KW-1185">Reference proteome</keyword>
<sequence length="151" mass="17259">MLNALSLNENIHYQSVLDSMRAEEGFDFAGIAFYEQASHASPIKWCYVSGNLNERYKLIVLRKGKGLAGNVMKTGKRMVIEDVADTLSTQDQHKYPIVLCEQLTAMIAIPLWYDRNVYGVLLLGQRNHRPLPKNHEFISFHNKLGVFCEED</sequence>
<organism evidence="2 5">
    <name type="scientific">Staphylococcus caeli</name>
    <dbReference type="NCBI Taxonomy" id="2201815"/>
    <lineage>
        <taxon>Bacteria</taxon>
        <taxon>Bacillati</taxon>
        <taxon>Bacillota</taxon>
        <taxon>Bacilli</taxon>
        <taxon>Bacillales</taxon>
        <taxon>Staphylococcaceae</taxon>
        <taxon>Staphylococcus</taxon>
    </lineage>
</organism>
<dbReference type="NCBIfam" id="NF038250">
    <property type="entry name" value="nitrate_NreA"/>
    <property type="match status" value="1"/>
</dbReference>
<evidence type="ECO:0000313" key="4">
    <source>
        <dbReference type="Proteomes" id="UP000095412"/>
    </source>
</evidence>
<dbReference type="SUPFAM" id="SSF55781">
    <property type="entry name" value="GAF domain-like"/>
    <property type="match status" value="1"/>
</dbReference>
<gene>
    <name evidence="2" type="primary">nreA</name>
    <name evidence="2" type="ORF">SAMEA2297795_01221</name>
    <name evidence="3" type="ORF">SAMEA2297796_01388</name>
</gene>
<evidence type="ECO:0000313" key="3">
    <source>
        <dbReference type="EMBL" id="SCS92848.1"/>
    </source>
</evidence>
<dbReference type="RefSeq" id="WP_069995558.1">
    <property type="nucleotide sequence ID" value="NZ_FMPG01000003.1"/>
</dbReference>
<dbReference type="InterPro" id="IPR029016">
    <property type="entry name" value="GAF-like_dom_sf"/>
</dbReference>
<evidence type="ECO:0000313" key="2">
    <source>
        <dbReference type="EMBL" id="SCS81435.1"/>
    </source>
</evidence>
<reference evidence="2 5" key="2">
    <citation type="submission" date="2016-09" db="EMBL/GenBank/DDBJ databases">
        <authorList>
            <consortium name="Pathogen Informatics"/>
        </authorList>
    </citation>
    <scope>NUCLEOTIDE SEQUENCE [LARGE SCALE GENOMIC DNA]</scope>
    <source>
        <strain evidence="2 5">82B</strain>
    </source>
</reference>
<dbReference type="Gene3D" id="3.30.450.40">
    <property type="match status" value="1"/>
</dbReference>
<dbReference type="Proteomes" id="UP000095412">
    <property type="component" value="Unassembled WGS sequence"/>
</dbReference>
<evidence type="ECO:0000259" key="1">
    <source>
        <dbReference type="Pfam" id="PF13185"/>
    </source>
</evidence>
<dbReference type="InterPro" id="IPR003018">
    <property type="entry name" value="GAF"/>
</dbReference>
<reference evidence="3 4" key="1">
    <citation type="submission" date="2016-09" db="EMBL/GenBank/DDBJ databases">
        <authorList>
            <consortium name="Pathogen Informatics"/>
            <person name="Sun Q."/>
            <person name="Inoue M."/>
        </authorList>
    </citation>
    <scope>NUCLEOTIDE SEQUENCE [LARGE SCALE GENOMIC DNA]</scope>
    <source>
        <strain evidence="3 4">82C</strain>
    </source>
</reference>
<dbReference type="EMBL" id="FMPG01000003">
    <property type="protein sequence ID" value="SCS81435.1"/>
    <property type="molecule type" value="Genomic_DNA"/>
</dbReference>
<proteinExistence type="predicted"/>
<name>A0A1D4M2Y6_9STAP</name>
<dbReference type="Pfam" id="PF13185">
    <property type="entry name" value="GAF_2"/>
    <property type="match status" value="1"/>
</dbReference>